<proteinExistence type="predicted"/>
<evidence type="ECO:0000313" key="3">
    <source>
        <dbReference type="Proteomes" id="UP001589813"/>
    </source>
</evidence>
<comment type="caution">
    <text evidence="2">The sequence shown here is derived from an EMBL/GenBank/DDBJ whole genome shotgun (WGS) entry which is preliminary data.</text>
</comment>
<name>A0ABV6BH64_9GAMM</name>
<dbReference type="PROSITE" id="PS51833">
    <property type="entry name" value="HDOD"/>
    <property type="match status" value="1"/>
</dbReference>
<dbReference type="InterPro" id="IPR052340">
    <property type="entry name" value="RNase_Y/CdgJ"/>
</dbReference>
<dbReference type="RefSeq" id="WP_377245270.1">
    <property type="nucleotide sequence ID" value="NZ_JBHLXP010000003.1"/>
</dbReference>
<dbReference type="Proteomes" id="UP001589813">
    <property type="component" value="Unassembled WGS sequence"/>
</dbReference>
<feature type="domain" description="HDOD" evidence="1">
    <location>
        <begin position="19"/>
        <end position="214"/>
    </location>
</feature>
<accession>A0ABV6BH64</accession>
<gene>
    <name evidence="2" type="ORF">ACFFJP_14170</name>
</gene>
<evidence type="ECO:0000313" key="2">
    <source>
        <dbReference type="EMBL" id="MFC0049438.1"/>
    </source>
</evidence>
<dbReference type="Gene3D" id="1.10.3210.10">
    <property type="entry name" value="Hypothetical protein af1432"/>
    <property type="match status" value="1"/>
</dbReference>
<sequence>MSETRGLQAWLKLILNQQMPALDLVVQQICQLDERNEGNADDLAKIVLRDAGLTTKVLRVANAVHYNRSGKPIQTVSRAIIQVGFLEIKNITLASSLIDSFLQGKPRQLLLQQLSQSFHAAVQARALVPRADASKRELVFIAALLRHIGKLALLATREPVAENFVRECREYPDDEHAIAMKFLGVGIDHLSRELVKEWKLGDFILEAVQQSVPTGSVGALVNLADSISVHLSAGLQSAKMLENCAQVAQICQLTLEESQQQVLLMAEEAALTANQYNAESLVPLLPNRAQILAQSEEPARTGYEFSTQLNTLLKLQRVNDSLSRLLHATVICLQEGVGLPRVALLLMDYQSKSFAPSYVAGRDTQLWRNQAAISLEQLHKGEVLYDLLRQDQMCWHKKQQCAPALGALQQFLPYDGDCFVASVRVDKRLFGLLYADAAGKSLDERQQTEFELTAQLLTLLLQQSETKTSE</sequence>
<dbReference type="EMBL" id="JBHLXP010000003">
    <property type="protein sequence ID" value="MFC0049438.1"/>
    <property type="molecule type" value="Genomic_DNA"/>
</dbReference>
<organism evidence="2 3">
    <name type="scientific">Rheinheimera tilapiae</name>
    <dbReference type="NCBI Taxonomy" id="875043"/>
    <lineage>
        <taxon>Bacteria</taxon>
        <taxon>Pseudomonadati</taxon>
        <taxon>Pseudomonadota</taxon>
        <taxon>Gammaproteobacteria</taxon>
        <taxon>Chromatiales</taxon>
        <taxon>Chromatiaceae</taxon>
        <taxon>Rheinheimera</taxon>
    </lineage>
</organism>
<dbReference type="InterPro" id="IPR013976">
    <property type="entry name" value="HDOD"/>
</dbReference>
<dbReference type="PANTHER" id="PTHR33525:SF3">
    <property type="entry name" value="RIBONUCLEASE Y"/>
    <property type="match status" value="1"/>
</dbReference>
<keyword evidence="3" id="KW-1185">Reference proteome</keyword>
<evidence type="ECO:0000259" key="1">
    <source>
        <dbReference type="PROSITE" id="PS51833"/>
    </source>
</evidence>
<protein>
    <submittedName>
        <fullName evidence="2">HDOD domain-containing protein</fullName>
    </submittedName>
</protein>
<dbReference type="PANTHER" id="PTHR33525">
    <property type="match status" value="1"/>
</dbReference>
<reference evidence="2 3" key="1">
    <citation type="submission" date="2024-09" db="EMBL/GenBank/DDBJ databases">
        <authorList>
            <person name="Sun Q."/>
            <person name="Mori K."/>
        </authorList>
    </citation>
    <scope>NUCLEOTIDE SEQUENCE [LARGE SCALE GENOMIC DNA]</scope>
    <source>
        <strain evidence="2 3">KCTC 23315</strain>
    </source>
</reference>
<dbReference type="SUPFAM" id="SSF109604">
    <property type="entry name" value="HD-domain/PDEase-like"/>
    <property type="match status" value="1"/>
</dbReference>
<dbReference type="Pfam" id="PF08668">
    <property type="entry name" value="HDOD"/>
    <property type="match status" value="1"/>
</dbReference>